<proteinExistence type="predicted"/>
<evidence type="ECO:0000313" key="2">
    <source>
        <dbReference type="EnsemblPlants" id="AET6Gv20921900.4"/>
    </source>
</evidence>
<evidence type="ECO:0000259" key="1">
    <source>
        <dbReference type="PROSITE" id="PS51186"/>
    </source>
</evidence>
<reference evidence="2" key="4">
    <citation type="submission" date="2019-03" db="UniProtKB">
        <authorList>
            <consortium name="EnsemblPlants"/>
        </authorList>
    </citation>
    <scope>IDENTIFICATION</scope>
</reference>
<dbReference type="AlphaFoldDB" id="A0A453PZ51"/>
<dbReference type="EnsemblPlants" id="AET6Gv20921900.4">
    <property type="protein sequence ID" value="AET6Gv20921900.4"/>
    <property type="gene ID" value="AET6Gv20921900"/>
</dbReference>
<dbReference type="Pfam" id="PF00583">
    <property type="entry name" value="Acetyltransf_1"/>
    <property type="match status" value="1"/>
</dbReference>
<reference evidence="2" key="5">
    <citation type="journal article" date="2021" name="G3 (Bethesda)">
        <title>Aegilops tauschii genome assembly Aet v5.0 features greater sequence contiguity and improved annotation.</title>
        <authorList>
            <person name="Wang L."/>
            <person name="Zhu T."/>
            <person name="Rodriguez J.C."/>
            <person name="Deal K.R."/>
            <person name="Dubcovsky J."/>
            <person name="McGuire P.E."/>
            <person name="Lux T."/>
            <person name="Spannagl M."/>
            <person name="Mayer K.F.X."/>
            <person name="Baldrich P."/>
            <person name="Meyers B.C."/>
            <person name="Huo N."/>
            <person name="Gu Y.Q."/>
            <person name="Zhou H."/>
            <person name="Devos K.M."/>
            <person name="Bennetzen J.L."/>
            <person name="Unver T."/>
            <person name="Budak H."/>
            <person name="Gulick P.J."/>
            <person name="Galiba G."/>
            <person name="Kalapos B."/>
            <person name="Nelson D.R."/>
            <person name="Li P."/>
            <person name="You F.M."/>
            <person name="Luo M.C."/>
            <person name="Dvorak J."/>
        </authorList>
    </citation>
    <scope>NUCLEOTIDE SEQUENCE [LARGE SCALE GENOMIC DNA]</scope>
    <source>
        <strain evidence="2">cv. AL8/78</strain>
    </source>
</reference>
<dbReference type="PANTHER" id="PTHR47443:SF3">
    <property type="entry name" value="GCN5-RELATED N-ACETYLTRANSFERASE 4, CHLOROPLASTIC"/>
    <property type="match status" value="1"/>
</dbReference>
<sequence>MYIQVVYPPLKFIQVPSQFICRTGIAYIANVAVRKEERRKGIAKMLVAEAEERARSWGCRSVALHCDVSNLAALRLYKSQGYKSIRVPEDAKWPAPKIDQSVRYEFMMKLVPKS</sequence>
<dbReference type="CDD" id="cd04301">
    <property type="entry name" value="NAT_SF"/>
    <property type="match status" value="1"/>
</dbReference>
<feature type="domain" description="N-acetyltransferase" evidence="1">
    <location>
        <begin position="1"/>
        <end position="109"/>
    </location>
</feature>
<dbReference type="Proteomes" id="UP000015105">
    <property type="component" value="Chromosome 6D"/>
</dbReference>
<dbReference type="PROSITE" id="PS51186">
    <property type="entry name" value="GNAT"/>
    <property type="match status" value="1"/>
</dbReference>
<dbReference type="GO" id="GO:0008080">
    <property type="term" value="F:N-acetyltransferase activity"/>
    <property type="evidence" value="ECO:0007669"/>
    <property type="project" value="TreeGrafter"/>
</dbReference>
<reference evidence="2" key="3">
    <citation type="journal article" date="2017" name="Nature">
        <title>Genome sequence of the progenitor of the wheat D genome Aegilops tauschii.</title>
        <authorList>
            <person name="Luo M.C."/>
            <person name="Gu Y.Q."/>
            <person name="Puiu D."/>
            <person name="Wang H."/>
            <person name="Twardziok S.O."/>
            <person name="Deal K.R."/>
            <person name="Huo N."/>
            <person name="Zhu T."/>
            <person name="Wang L."/>
            <person name="Wang Y."/>
            <person name="McGuire P.E."/>
            <person name="Liu S."/>
            <person name="Long H."/>
            <person name="Ramasamy R.K."/>
            <person name="Rodriguez J.C."/>
            <person name="Van S.L."/>
            <person name="Yuan L."/>
            <person name="Wang Z."/>
            <person name="Xia Z."/>
            <person name="Xiao L."/>
            <person name="Anderson O.D."/>
            <person name="Ouyang S."/>
            <person name="Liang Y."/>
            <person name="Zimin A.V."/>
            <person name="Pertea G."/>
            <person name="Qi P."/>
            <person name="Bennetzen J.L."/>
            <person name="Dai X."/>
            <person name="Dawson M.W."/>
            <person name="Muller H.G."/>
            <person name="Kugler K."/>
            <person name="Rivarola-Duarte L."/>
            <person name="Spannagl M."/>
            <person name="Mayer K.F.X."/>
            <person name="Lu F.H."/>
            <person name="Bevan M.W."/>
            <person name="Leroy P."/>
            <person name="Li P."/>
            <person name="You F.M."/>
            <person name="Sun Q."/>
            <person name="Liu Z."/>
            <person name="Lyons E."/>
            <person name="Wicker T."/>
            <person name="Salzberg S.L."/>
            <person name="Devos K.M."/>
            <person name="Dvorak J."/>
        </authorList>
    </citation>
    <scope>NUCLEOTIDE SEQUENCE [LARGE SCALE GENOMIC DNA]</scope>
    <source>
        <strain evidence="2">cv. AL8/78</strain>
    </source>
</reference>
<dbReference type="GO" id="GO:0009507">
    <property type="term" value="C:chloroplast"/>
    <property type="evidence" value="ECO:0007669"/>
    <property type="project" value="TreeGrafter"/>
</dbReference>
<keyword evidence="3" id="KW-1185">Reference proteome</keyword>
<dbReference type="SUPFAM" id="SSF55729">
    <property type="entry name" value="Acyl-CoA N-acyltransferases (Nat)"/>
    <property type="match status" value="1"/>
</dbReference>
<reference evidence="3" key="2">
    <citation type="journal article" date="2017" name="Nat. Plants">
        <title>The Aegilops tauschii genome reveals multiple impacts of transposons.</title>
        <authorList>
            <person name="Zhao G."/>
            <person name="Zou C."/>
            <person name="Li K."/>
            <person name="Wang K."/>
            <person name="Li T."/>
            <person name="Gao L."/>
            <person name="Zhang X."/>
            <person name="Wang H."/>
            <person name="Yang Z."/>
            <person name="Liu X."/>
            <person name="Jiang W."/>
            <person name="Mao L."/>
            <person name="Kong X."/>
            <person name="Jiao Y."/>
            <person name="Jia J."/>
        </authorList>
    </citation>
    <scope>NUCLEOTIDE SEQUENCE [LARGE SCALE GENOMIC DNA]</scope>
    <source>
        <strain evidence="3">cv. AL8/78</strain>
    </source>
</reference>
<protein>
    <recommendedName>
        <fullName evidence="1">N-acetyltransferase domain-containing protein</fullName>
    </recommendedName>
</protein>
<dbReference type="InterPro" id="IPR000182">
    <property type="entry name" value="GNAT_dom"/>
</dbReference>
<reference evidence="3" key="1">
    <citation type="journal article" date="2014" name="Science">
        <title>Ancient hybridizations among the ancestral genomes of bread wheat.</title>
        <authorList>
            <consortium name="International Wheat Genome Sequencing Consortium,"/>
            <person name="Marcussen T."/>
            <person name="Sandve S.R."/>
            <person name="Heier L."/>
            <person name="Spannagl M."/>
            <person name="Pfeifer M."/>
            <person name="Jakobsen K.S."/>
            <person name="Wulff B.B."/>
            <person name="Steuernagel B."/>
            <person name="Mayer K.F."/>
            <person name="Olsen O.A."/>
        </authorList>
    </citation>
    <scope>NUCLEOTIDE SEQUENCE [LARGE SCALE GENOMIC DNA]</scope>
    <source>
        <strain evidence="3">cv. AL8/78</strain>
    </source>
</reference>
<evidence type="ECO:0000313" key="3">
    <source>
        <dbReference type="Proteomes" id="UP000015105"/>
    </source>
</evidence>
<dbReference type="PANTHER" id="PTHR47443">
    <property type="entry name" value="ACYL-COA N-ACYLTRANSFERASES (NAT) SUPERFAMILY PROTEIN"/>
    <property type="match status" value="1"/>
</dbReference>
<dbReference type="Gene3D" id="3.40.630.30">
    <property type="match status" value="1"/>
</dbReference>
<accession>A0A453PZ51</accession>
<name>A0A453PZ51_AEGTS</name>
<dbReference type="Gramene" id="AET6Gv20921900.4">
    <property type="protein sequence ID" value="AET6Gv20921900.4"/>
    <property type="gene ID" value="AET6Gv20921900"/>
</dbReference>
<dbReference type="InterPro" id="IPR016181">
    <property type="entry name" value="Acyl_CoA_acyltransferase"/>
</dbReference>
<organism evidence="2 3">
    <name type="scientific">Aegilops tauschii subsp. strangulata</name>
    <name type="common">Goatgrass</name>
    <dbReference type="NCBI Taxonomy" id="200361"/>
    <lineage>
        <taxon>Eukaryota</taxon>
        <taxon>Viridiplantae</taxon>
        <taxon>Streptophyta</taxon>
        <taxon>Embryophyta</taxon>
        <taxon>Tracheophyta</taxon>
        <taxon>Spermatophyta</taxon>
        <taxon>Magnoliopsida</taxon>
        <taxon>Liliopsida</taxon>
        <taxon>Poales</taxon>
        <taxon>Poaceae</taxon>
        <taxon>BOP clade</taxon>
        <taxon>Pooideae</taxon>
        <taxon>Triticodae</taxon>
        <taxon>Triticeae</taxon>
        <taxon>Triticinae</taxon>
        <taxon>Aegilops</taxon>
    </lineage>
</organism>